<sequence length="239" mass="26668">MASKSCIEISLILGLVLVCTNAEDNVFNVLSYGAKADGVTDDSKIITELSEKKNQKNKCVMDHLRSYCLLKILCKVRLYESVVTEVTSPLQTKFFLYEGLKALRVAHLCFISRSFETASAGLHRKCGKSFHCPQTPTRVLPWCMSKSEAKLHKSNIGNSVVLIRLFFLFLLLNLRNPSSYVNSMEKYGIATRRIVVIYVKVIGGVCFRIEQVRLGKVLGAPAGLPLRGWSADAKKKCDD</sequence>
<keyword evidence="1" id="KW-0732">Signal</keyword>
<evidence type="ECO:0000256" key="1">
    <source>
        <dbReference type="SAM" id="SignalP"/>
    </source>
</evidence>
<name>A0AAE1V8C5_9SOLA</name>
<dbReference type="Gene3D" id="2.160.20.10">
    <property type="entry name" value="Single-stranded right-handed beta-helix, Pectin lyase-like"/>
    <property type="match status" value="1"/>
</dbReference>
<protein>
    <submittedName>
        <fullName evidence="2">Uncharacterized protein</fullName>
    </submittedName>
</protein>
<gene>
    <name evidence="2" type="ORF">RND71_019290</name>
</gene>
<dbReference type="SUPFAM" id="SSF51126">
    <property type="entry name" value="Pectin lyase-like"/>
    <property type="match status" value="1"/>
</dbReference>
<organism evidence="2 3">
    <name type="scientific">Anisodus tanguticus</name>
    <dbReference type="NCBI Taxonomy" id="243964"/>
    <lineage>
        <taxon>Eukaryota</taxon>
        <taxon>Viridiplantae</taxon>
        <taxon>Streptophyta</taxon>
        <taxon>Embryophyta</taxon>
        <taxon>Tracheophyta</taxon>
        <taxon>Spermatophyta</taxon>
        <taxon>Magnoliopsida</taxon>
        <taxon>eudicotyledons</taxon>
        <taxon>Gunneridae</taxon>
        <taxon>Pentapetalae</taxon>
        <taxon>asterids</taxon>
        <taxon>lamiids</taxon>
        <taxon>Solanales</taxon>
        <taxon>Solanaceae</taxon>
        <taxon>Solanoideae</taxon>
        <taxon>Hyoscyameae</taxon>
        <taxon>Anisodus</taxon>
    </lineage>
</organism>
<evidence type="ECO:0000313" key="3">
    <source>
        <dbReference type="Proteomes" id="UP001291623"/>
    </source>
</evidence>
<dbReference type="InterPro" id="IPR011050">
    <property type="entry name" value="Pectin_lyase_fold/virulence"/>
</dbReference>
<dbReference type="Proteomes" id="UP001291623">
    <property type="component" value="Unassembled WGS sequence"/>
</dbReference>
<keyword evidence="3" id="KW-1185">Reference proteome</keyword>
<reference evidence="2" key="1">
    <citation type="submission" date="2023-12" db="EMBL/GenBank/DDBJ databases">
        <title>Genome assembly of Anisodus tanguticus.</title>
        <authorList>
            <person name="Wang Y.-J."/>
        </authorList>
    </citation>
    <scope>NUCLEOTIDE SEQUENCE</scope>
    <source>
        <strain evidence="2">KB-2021</strain>
        <tissue evidence="2">Leaf</tissue>
    </source>
</reference>
<dbReference type="EMBL" id="JAVYJV010000010">
    <property type="protein sequence ID" value="KAK4360338.1"/>
    <property type="molecule type" value="Genomic_DNA"/>
</dbReference>
<accession>A0AAE1V8C5</accession>
<proteinExistence type="predicted"/>
<evidence type="ECO:0000313" key="2">
    <source>
        <dbReference type="EMBL" id="KAK4360338.1"/>
    </source>
</evidence>
<feature type="chain" id="PRO_5042008687" evidence="1">
    <location>
        <begin position="23"/>
        <end position="239"/>
    </location>
</feature>
<dbReference type="AlphaFoldDB" id="A0AAE1V8C5"/>
<feature type="signal peptide" evidence="1">
    <location>
        <begin position="1"/>
        <end position="22"/>
    </location>
</feature>
<comment type="caution">
    <text evidence="2">The sequence shown here is derived from an EMBL/GenBank/DDBJ whole genome shotgun (WGS) entry which is preliminary data.</text>
</comment>
<dbReference type="InterPro" id="IPR012334">
    <property type="entry name" value="Pectin_lyas_fold"/>
</dbReference>